<name>H8G4W7_9PSEU</name>
<gene>
    <name evidence="2" type="ORF">SacazDRAFT_03307</name>
</gene>
<dbReference type="OrthoDB" id="5184818at2"/>
<dbReference type="Proteomes" id="UP000004705">
    <property type="component" value="Chromosome"/>
</dbReference>
<feature type="transmembrane region" description="Helical" evidence="1">
    <location>
        <begin position="192"/>
        <end position="214"/>
    </location>
</feature>
<evidence type="ECO:0000313" key="3">
    <source>
        <dbReference type="Proteomes" id="UP000004705"/>
    </source>
</evidence>
<reference evidence="2 3" key="1">
    <citation type="journal article" date="2012" name="Stand. Genomic Sci.">
        <title>Genome sequence of the soil bacterium Saccharomonospora azurea type strain (NA-128(T)).</title>
        <authorList>
            <person name="Klenk H.P."/>
            <person name="Held B."/>
            <person name="Lucas S."/>
            <person name="Lapidus A."/>
            <person name="Copeland A."/>
            <person name="Hammon N."/>
            <person name="Pitluck S."/>
            <person name="Goodwin L.A."/>
            <person name="Han C."/>
            <person name="Tapia R."/>
            <person name="Brambilla E.M."/>
            <person name="Potter G."/>
            <person name="Land M."/>
            <person name="Ivanova N."/>
            <person name="Rohde M."/>
            <person name="Goker M."/>
            <person name="Detter J.C."/>
            <person name="Kyrpides N.C."/>
            <person name="Woyke T."/>
        </authorList>
    </citation>
    <scope>NUCLEOTIDE SEQUENCE [LARGE SCALE GENOMIC DNA]</scope>
    <source>
        <strain evidence="2 3">NA-128</strain>
    </source>
</reference>
<keyword evidence="1" id="KW-1133">Transmembrane helix</keyword>
<organism evidence="2 3">
    <name type="scientific">Saccharomonospora azurea NA-128</name>
    <dbReference type="NCBI Taxonomy" id="882081"/>
    <lineage>
        <taxon>Bacteria</taxon>
        <taxon>Bacillati</taxon>
        <taxon>Actinomycetota</taxon>
        <taxon>Actinomycetes</taxon>
        <taxon>Pseudonocardiales</taxon>
        <taxon>Pseudonocardiaceae</taxon>
        <taxon>Saccharomonospora</taxon>
    </lineage>
</organism>
<feature type="transmembrane region" description="Helical" evidence="1">
    <location>
        <begin position="79"/>
        <end position="98"/>
    </location>
</feature>
<feature type="transmembrane region" description="Helical" evidence="1">
    <location>
        <begin position="323"/>
        <end position="348"/>
    </location>
</feature>
<dbReference type="AlphaFoldDB" id="H8G4W7"/>
<feature type="transmembrane region" description="Helical" evidence="1">
    <location>
        <begin position="290"/>
        <end position="311"/>
    </location>
</feature>
<dbReference type="HOGENOM" id="CLU_020665_1_1_11"/>
<keyword evidence="1" id="KW-0472">Membrane</keyword>
<dbReference type="EMBL" id="CM001466">
    <property type="protein sequence ID" value="EHY90184.1"/>
    <property type="molecule type" value="Genomic_DNA"/>
</dbReference>
<keyword evidence="1" id="KW-0812">Transmembrane</keyword>
<keyword evidence="3" id="KW-1185">Reference proteome</keyword>
<dbReference type="Pfam" id="PF19877">
    <property type="entry name" value="DUF6350"/>
    <property type="match status" value="1"/>
</dbReference>
<protein>
    <submittedName>
        <fullName evidence="2">Uncharacterized protein</fullName>
    </submittedName>
</protein>
<dbReference type="RefSeq" id="WP_005443424.1">
    <property type="nucleotide sequence ID" value="NZ_CM001466.1"/>
</dbReference>
<accession>H8G4W7</accession>
<dbReference type="InterPro" id="IPR045931">
    <property type="entry name" value="DUF6350"/>
</dbReference>
<feature type="transmembrane region" description="Helical" evidence="1">
    <location>
        <begin position="118"/>
        <end position="141"/>
    </location>
</feature>
<evidence type="ECO:0000313" key="2">
    <source>
        <dbReference type="EMBL" id="EHY90184.1"/>
    </source>
</evidence>
<proteinExistence type="predicted"/>
<feature type="transmembrane region" description="Helical" evidence="1">
    <location>
        <begin position="153"/>
        <end position="172"/>
    </location>
</feature>
<feature type="transmembrane region" description="Helical" evidence="1">
    <location>
        <begin position="360"/>
        <end position="381"/>
    </location>
</feature>
<feature type="transmembrane region" description="Helical" evidence="1">
    <location>
        <begin position="246"/>
        <end position="270"/>
    </location>
</feature>
<evidence type="ECO:0000256" key="1">
    <source>
        <dbReference type="SAM" id="Phobius"/>
    </source>
</evidence>
<sequence length="399" mass="40360">MGRPTVRERELGLDRIRVLLGVAAGPIVTGYAVVASLLVVVAALAPRAEFSTTGVLFAACPAWLAAYQVPLDIDGAPLGVLPLLPTIAVVLVVFRTAVSASRRLDLLDDGLGGVVGRALPVVGVVAGAHALTAVAFVGISIGSVVEPQFPEAIVMPTVVAVVAALAGVAMASSEEWVHRLDPVAVRGVRAGLLAFGALFGLGALAYVGATVAAWPTLGSLFDAFSPDPGSAVGMVLLSTAYVPNAAVLAASVLTGGGFAIGAVSVSAFSMNPGPVPAVPVLAGLPAEYGSWWPLLLVVPAVLGALVGWSLRDVDESAGVRLRAVLVAGVVCAFCAVVVAAFTGGALGGGAYDPVSVRAEVFSLTTFAFVVAPGAAVVWLTGPKSVSHRPPRRRRRPRRP</sequence>
<feature type="transmembrane region" description="Helical" evidence="1">
    <location>
        <begin position="20"/>
        <end position="44"/>
    </location>
</feature>